<gene>
    <name evidence="1" type="ORF">F383_34346</name>
</gene>
<accession>A0A0B0PQG3</accession>
<sequence>MGIYTGKGCYIECYQSYGLVGSRTNLA</sequence>
<organism evidence="1 2">
    <name type="scientific">Gossypium arboreum</name>
    <name type="common">Tree cotton</name>
    <name type="synonym">Gossypium nanking</name>
    <dbReference type="NCBI Taxonomy" id="29729"/>
    <lineage>
        <taxon>Eukaryota</taxon>
        <taxon>Viridiplantae</taxon>
        <taxon>Streptophyta</taxon>
        <taxon>Embryophyta</taxon>
        <taxon>Tracheophyta</taxon>
        <taxon>Spermatophyta</taxon>
        <taxon>Magnoliopsida</taxon>
        <taxon>eudicotyledons</taxon>
        <taxon>Gunneridae</taxon>
        <taxon>Pentapetalae</taxon>
        <taxon>rosids</taxon>
        <taxon>malvids</taxon>
        <taxon>Malvales</taxon>
        <taxon>Malvaceae</taxon>
        <taxon>Malvoideae</taxon>
        <taxon>Gossypium</taxon>
    </lineage>
</organism>
<name>A0A0B0PQG3_GOSAR</name>
<dbReference type="EMBL" id="KN440384">
    <property type="protein sequence ID" value="KHG27225.1"/>
    <property type="molecule type" value="Genomic_DNA"/>
</dbReference>
<protein>
    <submittedName>
        <fullName evidence="1">Uncharacterized protein</fullName>
    </submittedName>
</protein>
<keyword evidence="2" id="KW-1185">Reference proteome</keyword>
<evidence type="ECO:0000313" key="1">
    <source>
        <dbReference type="EMBL" id="KHG27225.1"/>
    </source>
</evidence>
<dbReference type="Proteomes" id="UP000032142">
    <property type="component" value="Unassembled WGS sequence"/>
</dbReference>
<dbReference type="AlphaFoldDB" id="A0A0B0PQG3"/>
<evidence type="ECO:0000313" key="2">
    <source>
        <dbReference type="Proteomes" id="UP000032142"/>
    </source>
</evidence>
<reference evidence="2" key="1">
    <citation type="submission" date="2014-09" db="EMBL/GenBank/DDBJ databases">
        <authorList>
            <person name="Mudge J."/>
            <person name="Ramaraj T."/>
            <person name="Lindquist I.E."/>
            <person name="Bharti A.K."/>
            <person name="Sundararajan A."/>
            <person name="Cameron C.T."/>
            <person name="Woodward J.E."/>
            <person name="May G.D."/>
            <person name="Brubaker C."/>
            <person name="Broadhvest J."/>
            <person name="Wilkins T.A."/>
        </authorList>
    </citation>
    <scope>NUCLEOTIDE SEQUENCE</scope>
    <source>
        <strain evidence="2">cv. AKA8401</strain>
    </source>
</reference>
<proteinExistence type="predicted"/>